<dbReference type="EMBL" id="JAVYJV010000027">
    <property type="protein sequence ID" value="KAK4337429.1"/>
    <property type="molecule type" value="Genomic_DNA"/>
</dbReference>
<comment type="similarity">
    <text evidence="2">Belongs to the amino acid-polyamine-organocation (APC) superfamily. Cationic amino acid transporter (CAT) (TC 2.A.3.3) family.</text>
</comment>
<dbReference type="Pfam" id="PF13520">
    <property type="entry name" value="AA_permease_2"/>
    <property type="match status" value="1"/>
</dbReference>
<evidence type="ECO:0000256" key="9">
    <source>
        <dbReference type="SAM" id="Phobius"/>
    </source>
</evidence>
<keyword evidence="5 9" id="KW-1133">Transmembrane helix</keyword>
<feature type="transmembrane region" description="Helical" evidence="9">
    <location>
        <begin position="17"/>
        <end position="34"/>
    </location>
</feature>
<feature type="repeat" description="ANK" evidence="7">
    <location>
        <begin position="309"/>
        <end position="333"/>
    </location>
</feature>
<keyword evidence="6 9" id="KW-0472">Membrane</keyword>
<dbReference type="Gene3D" id="1.20.1740.10">
    <property type="entry name" value="Amino acid/polyamine transporter I"/>
    <property type="match status" value="1"/>
</dbReference>
<dbReference type="PROSITE" id="PS50297">
    <property type="entry name" value="ANK_REP_REGION"/>
    <property type="match status" value="5"/>
</dbReference>
<dbReference type="PANTHER" id="PTHR43243:SF4">
    <property type="entry name" value="CATIONIC AMINO ACID TRANSPORTER 4"/>
    <property type="match status" value="1"/>
</dbReference>
<comment type="caution">
    <text evidence="10">The sequence shown here is derived from an EMBL/GenBank/DDBJ whole genome shotgun (WGS) entry which is preliminary data.</text>
</comment>
<evidence type="ECO:0000256" key="8">
    <source>
        <dbReference type="SAM" id="MobiDB-lite"/>
    </source>
</evidence>
<accession>A0AAE1QQK6</accession>
<dbReference type="AlphaFoldDB" id="A0AAE1QQK6"/>
<evidence type="ECO:0000256" key="3">
    <source>
        <dbReference type="ARBA" id="ARBA00022448"/>
    </source>
</evidence>
<feature type="repeat" description="ANK" evidence="7">
    <location>
        <begin position="383"/>
        <end position="407"/>
    </location>
</feature>
<comment type="subcellular location">
    <subcellularLocation>
        <location evidence="1">Membrane</location>
        <topology evidence="1">Multi-pass membrane protein</topology>
    </subcellularLocation>
</comment>
<feature type="region of interest" description="Disordered" evidence="8">
    <location>
        <begin position="605"/>
        <end position="630"/>
    </location>
</feature>
<keyword evidence="3" id="KW-0813">Transport</keyword>
<feature type="transmembrane region" description="Helical" evidence="9">
    <location>
        <begin position="105"/>
        <end position="131"/>
    </location>
</feature>
<feature type="compositionally biased region" description="Polar residues" evidence="8">
    <location>
        <begin position="621"/>
        <end position="630"/>
    </location>
</feature>
<gene>
    <name evidence="10" type="ORF">RND71_043540</name>
</gene>
<reference evidence="10" key="1">
    <citation type="submission" date="2023-12" db="EMBL/GenBank/DDBJ databases">
        <title>Genome assembly of Anisodus tanguticus.</title>
        <authorList>
            <person name="Wang Y.-J."/>
        </authorList>
    </citation>
    <scope>NUCLEOTIDE SEQUENCE</scope>
    <source>
        <strain evidence="10">KB-2021</strain>
        <tissue evidence="10">Leaf</tissue>
    </source>
</reference>
<dbReference type="SMART" id="SM00248">
    <property type="entry name" value="ANK"/>
    <property type="match status" value="8"/>
</dbReference>
<dbReference type="SUPFAM" id="SSF48403">
    <property type="entry name" value="Ankyrin repeat"/>
    <property type="match status" value="1"/>
</dbReference>
<dbReference type="PANTHER" id="PTHR43243">
    <property type="entry name" value="INNER MEMBRANE TRANSPORTER YGJI-RELATED"/>
    <property type="match status" value="1"/>
</dbReference>
<protein>
    <submittedName>
        <fullName evidence="10">Uncharacterized protein</fullName>
    </submittedName>
</protein>
<organism evidence="10 11">
    <name type="scientific">Anisodus tanguticus</name>
    <dbReference type="NCBI Taxonomy" id="243964"/>
    <lineage>
        <taxon>Eukaryota</taxon>
        <taxon>Viridiplantae</taxon>
        <taxon>Streptophyta</taxon>
        <taxon>Embryophyta</taxon>
        <taxon>Tracheophyta</taxon>
        <taxon>Spermatophyta</taxon>
        <taxon>Magnoliopsida</taxon>
        <taxon>eudicotyledons</taxon>
        <taxon>Gunneridae</taxon>
        <taxon>Pentapetalae</taxon>
        <taxon>asterids</taxon>
        <taxon>lamiids</taxon>
        <taxon>Solanales</taxon>
        <taxon>Solanaceae</taxon>
        <taxon>Solanoideae</taxon>
        <taxon>Hyoscyameae</taxon>
        <taxon>Anisodus</taxon>
    </lineage>
</organism>
<evidence type="ECO:0000256" key="4">
    <source>
        <dbReference type="ARBA" id="ARBA00022692"/>
    </source>
</evidence>
<evidence type="ECO:0000256" key="2">
    <source>
        <dbReference type="ARBA" id="ARBA00008572"/>
    </source>
</evidence>
<evidence type="ECO:0000256" key="5">
    <source>
        <dbReference type="ARBA" id="ARBA00022989"/>
    </source>
</evidence>
<dbReference type="Pfam" id="PF12796">
    <property type="entry name" value="Ank_2"/>
    <property type="match status" value="2"/>
</dbReference>
<evidence type="ECO:0000256" key="1">
    <source>
        <dbReference type="ARBA" id="ARBA00004141"/>
    </source>
</evidence>
<sequence length="630" mass="68973">MFNIKLLRLPGKGFMPHGWHGVFAASASCFYAYIGFDSIATSGEEAKNPQRSIPIATIISMAFATVSYVSVSAVLTLMVPYDQLSNESGLPDALGRYNSAQWAKYLVVFGASCGMISVLIGTMYSLTRIVYSMADDGLLYSWMGQINKSTQIPLKAMYFFAGLGAILALTFELTMLVEMMSIGTLLAYLVVSASVIIARYKPGDSSSHQILDESDILPGEEQELSELPKTPVNETLNDADEPIPAAIGKSDDKFQAAENGNLKEFERLYKIDNSRLSYRNSKGRTCVHFAAAANKLTELKSNPKETCDNGYAPIHEAARNASAKALKAILENGEVCGYSNEDLMSCFDAEGNVPLHSAVHAGDIKAVEICLQYGSKISSQQHDLSTPLHLACAQGALEIVKLMLENNPSETERLLSILDAQQMTPIHCAAMFDHADLVEYLCLMGADLHLEDKDGRTVLLLASARAAWKSVQALIKNKAKIEHKDSINRNLLHHIVMSDGDVNLLNTEINQVTNDSNVFLSLLNEKDIFGCTPLHYASKEGNLKTVNSLLNLGASISVKNNDNQSALHFAARLRNISKTLDQQLQMIKLIVKKVEVQTENDYNDYSSEISDDEDHIPGNVSKLTALSTKK</sequence>
<dbReference type="PROSITE" id="PS50088">
    <property type="entry name" value="ANK_REPEAT"/>
    <property type="match status" value="5"/>
</dbReference>
<keyword evidence="7" id="KW-0040">ANK repeat</keyword>
<feature type="repeat" description="ANK" evidence="7">
    <location>
        <begin position="421"/>
        <end position="453"/>
    </location>
</feature>
<dbReference type="PROSITE" id="PS51257">
    <property type="entry name" value="PROKAR_LIPOPROTEIN"/>
    <property type="match status" value="1"/>
</dbReference>
<feature type="transmembrane region" description="Helical" evidence="9">
    <location>
        <begin position="179"/>
        <end position="198"/>
    </location>
</feature>
<evidence type="ECO:0000256" key="6">
    <source>
        <dbReference type="ARBA" id="ARBA00023136"/>
    </source>
</evidence>
<feature type="repeat" description="ANK" evidence="7">
    <location>
        <begin position="529"/>
        <end position="561"/>
    </location>
</feature>
<proteinExistence type="inferred from homology"/>
<dbReference type="InterPro" id="IPR036770">
    <property type="entry name" value="Ankyrin_rpt-contain_sf"/>
</dbReference>
<name>A0AAE1QQK6_9SOLA</name>
<feature type="transmembrane region" description="Helical" evidence="9">
    <location>
        <begin position="55"/>
        <end position="81"/>
    </location>
</feature>
<dbReference type="GO" id="GO:0005886">
    <property type="term" value="C:plasma membrane"/>
    <property type="evidence" value="ECO:0007669"/>
    <property type="project" value="TreeGrafter"/>
</dbReference>
<keyword evidence="11" id="KW-1185">Reference proteome</keyword>
<dbReference type="InterPro" id="IPR002293">
    <property type="entry name" value="AA/rel_permease1"/>
</dbReference>
<feature type="repeat" description="ANK" evidence="7">
    <location>
        <begin position="350"/>
        <end position="382"/>
    </location>
</feature>
<dbReference type="Gene3D" id="1.25.40.20">
    <property type="entry name" value="Ankyrin repeat-containing domain"/>
    <property type="match status" value="1"/>
</dbReference>
<evidence type="ECO:0000313" key="11">
    <source>
        <dbReference type="Proteomes" id="UP001291623"/>
    </source>
</evidence>
<dbReference type="InterPro" id="IPR002110">
    <property type="entry name" value="Ankyrin_rpt"/>
</dbReference>
<evidence type="ECO:0000313" key="10">
    <source>
        <dbReference type="EMBL" id="KAK4337429.1"/>
    </source>
</evidence>
<dbReference type="GO" id="GO:0015171">
    <property type="term" value="F:amino acid transmembrane transporter activity"/>
    <property type="evidence" value="ECO:0007669"/>
    <property type="project" value="TreeGrafter"/>
</dbReference>
<feature type="transmembrane region" description="Helical" evidence="9">
    <location>
        <begin position="152"/>
        <end position="173"/>
    </location>
</feature>
<evidence type="ECO:0000256" key="7">
    <source>
        <dbReference type="PROSITE-ProRule" id="PRU00023"/>
    </source>
</evidence>
<dbReference type="Proteomes" id="UP001291623">
    <property type="component" value="Unassembled WGS sequence"/>
</dbReference>
<keyword evidence="4 9" id="KW-0812">Transmembrane</keyword>